<protein>
    <submittedName>
        <fullName evidence="1">Uncharacterized protein</fullName>
    </submittedName>
</protein>
<gene>
    <name evidence="1" type="ORF">LTR16_003311</name>
</gene>
<reference evidence="1 2" key="1">
    <citation type="submission" date="2023-08" db="EMBL/GenBank/DDBJ databases">
        <title>Black Yeasts Isolated from many extreme environments.</title>
        <authorList>
            <person name="Coleine C."/>
            <person name="Stajich J.E."/>
            <person name="Selbmann L."/>
        </authorList>
    </citation>
    <scope>NUCLEOTIDE SEQUENCE [LARGE SCALE GENOMIC DNA]</scope>
    <source>
        <strain evidence="1 2">CCFEE 536</strain>
    </source>
</reference>
<accession>A0ABR0LY94</accession>
<dbReference type="Proteomes" id="UP001357485">
    <property type="component" value="Unassembled WGS sequence"/>
</dbReference>
<evidence type="ECO:0000313" key="2">
    <source>
        <dbReference type="Proteomes" id="UP001357485"/>
    </source>
</evidence>
<evidence type="ECO:0000313" key="1">
    <source>
        <dbReference type="EMBL" id="KAK5256415.1"/>
    </source>
</evidence>
<sequence length="106" mass="12017">DPGPRSGVVQNVLGHIVVGDVTLAEEAAEEKLYAQRLASDTYKFLDPNGKMWVRDPELLYTKDDLTTILSMLKKSREKAERDKIASVQRHTPNHLHNLLVQQVRVL</sequence>
<proteinExistence type="predicted"/>
<organism evidence="1 2">
    <name type="scientific">Cryomyces antarcticus</name>
    <dbReference type="NCBI Taxonomy" id="329879"/>
    <lineage>
        <taxon>Eukaryota</taxon>
        <taxon>Fungi</taxon>
        <taxon>Dikarya</taxon>
        <taxon>Ascomycota</taxon>
        <taxon>Pezizomycotina</taxon>
        <taxon>Dothideomycetes</taxon>
        <taxon>Dothideomycetes incertae sedis</taxon>
        <taxon>Cryomyces</taxon>
    </lineage>
</organism>
<feature type="non-terminal residue" evidence="1">
    <location>
        <position position="1"/>
    </location>
</feature>
<dbReference type="EMBL" id="JAVRRA010008541">
    <property type="protein sequence ID" value="KAK5256415.1"/>
    <property type="molecule type" value="Genomic_DNA"/>
</dbReference>
<keyword evidence="2" id="KW-1185">Reference proteome</keyword>
<comment type="caution">
    <text evidence="1">The sequence shown here is derived from an EMBL/GenBank/DDBJ whole genome shotgun (WGS) entry which is preliminary data.</text>
</comment>
<name>A0ABR0LY94_9PEZI</name>